<dbReference type="Proteomes" id="UP000193144">
    <property type="component" value="Unassembled WGS sequence"/>
</dbReference>
<evidence type="ECO:0000256" key="3">
    <source>
        <dbReference type="ARBA" id="ARBA00022692"/>
    </source>
</evidence>
<feature type="transmembrane region" description="Helical" evidence="6">
    <location>
        <begin position="198"/>
        <end position="220"/>
    </location>
</feature>
<comment type="caution">
    <text evidence="7">The sequence shown here is derived from an EMBL/GenBank/DDBJ whole genome shotgun (WGS) entry which is preliminary data.</text>
</comment>
<gene>
    <name evidence="7" type="ORF">BCR34DRAFT_121656</name>
</gene>
<feature type="transmembrane region" description="Helical" evidence="6">
    <location>
        <begin position="482"/>
        <end position="501"/>
    </location>
</feature>
<organism evidence="7 8">
    <name type="scientific">Clohesyomyces aquaticus</name>
    <dbReference type="NCBI Taxonomy" id="1231657"/>
    <lineage>
        <taxon>Eukaryota</taxon>
        <taxon>Fungi</taxon>
        <taxon>Dikarya</taxon>
        <taxon>Ascomycota</taxon>
        <taxon>Pezizomycotina</taxon>
        <taxon>Dothideomycetes</taxon>
        <taxon>Pleosporomycetidae</taxon>
        <taxon>Pleosporales</taxon>
        <taxon>Lindgomycetaceae</taxon>
        <taxon>Clohesyomyces</taxon>
    </lineage>
</organism>
<feature type="transmembrane region" description="Helical" evidence="6">
    <location>
        <begin position="333"/>
        <end position="360"/>
    </location>
</feature>
<dbReference type="Gene3D" id="1.20.1740.10">
    <property type="entry name" value="Amino acid/polyamine transporter I"/>
    <property type="match status" value="1"/>
</dbReference>
<keyword evidence="3 6" id="KW-0812">Transmembrane</keyword>
<evidence type="ECO:0000256" key="4">
    <source>
        <dbReference type="ARBA" id="ARBA00022989"/>
    </source>
</evidence>
<evidence type="ECO:0000256" key="5">
    <source>
        <dbReference type="ARBA" id="ARBA00023136"/>
    </source>
</evidence>
<name>A0A1Y1YPM9_9PLEO</name>
<comment type="subcellular location">
    <subcellularLocation>
        <location evidence="1">Membrane</location>
        <topology evidence="1">Multi-pass membrane protein</topology>
    </subcellularLocation>
</comment>
<keyword evidence="8" id="KW-1185">Reference proteome</keyword>
<dbReference type="GO" id="GO:0022857">
    <property type="term" value="F:transmembrane transporter activity"/>
    <property type="evidence" value="ECO:0007669"/>
    <property type="project" value="InterPro"/>
</dbReference>
<dbReference type="InterPro" id="IPR002293">
    <property type="entry name" value="AA/rel_permease1"/>
</dbReference>
<dbReference type="Pfam" id="PF13520">
    <property type="entry name" value="AA_permease_2"/>
    <property type="match status" value="1"/>
</dbReference>
<evidence type="ECO:0000313" key="7">
    <source>
        <dbReference type="EMBL" id="ORX99961.1"/>
    </source>
</evidence>
<dbReference type="PANTHER" id="PTHR45649">
    <property type="entry name" value="AMINO-ACID PERMEASE BAT1"/>
    <property type="match status" value="1"/>
</dbReference>
<dbReference type="AlphaFoldDB" id="A0A1Y1YPM9"/>
<evidence type="ECO:0000256" key="6">
    <source>
        <dbReference type="SAM" id="Phobius"/>
    </source>
</evidence>
<protein>
    <submittedName>
        <fullName evidence="7">Amino acid/polyamine transporter I</fullName>
    </submittedName>
</protein>
<dbReference type="PANTHER" id="PTHR45649:SF5">
    <property type="entry name" value="GABA TRANSPORTER (EUROFUNG)-RELATED"/>
    <property type="match status" value="1"/>
</dbReference>
<feature type="transmembrane region" description="Helical" evidence="6">
    <location>
        <begin position="240"/>
        <end position="261"/>
    </location>
</feature>
<dbReference type="OrthoDB" id="3257095at2759"/>
<feature type="transmembrane region" description="Helical" evidence="6">
    <location>
        <begin position="81"/>
        <end position="106"/>
    </location>
</feature>
<keyword evidence="4 6" id="KW-1133">Transmembrane helix</keyword>
<feature type="transmembrane region" description="Helical" evidence="6">
    <location>
        <begin position="451"/>
        <end position="470"/>
    </location>
</feature>
<keyword evidence="5 6" id="KW-0472">Membrane</keyword>
<accession>A0A1Y1YPM9</accession>
<evidence type="ECO:0000256" key="2">
    <source>
        <dbReference type="ARBA" id="ARBA00022448"/>
    </source>
</evidence>
<dbReference type="PIRSF" id="PIRSF006060">
    <property type="entry name" value="AA_transporter"/>
    <property type="match status" value="1"/>
</dbReference>
<sequence>MSNGKDFGTQVTDGFEDVENSKKTIVAQSGSILAESTAPGHSLDRYINFSSIFNFGFIILASWESFAVTFQFALFNGGPASMFYGSILAMFGVCAVGCSLAELASIDPTVGAQYRWTANLAPSAKRFWGLIQGWITVSAWTIACAGPPSLISNIITSLAIFNNEGYAPKRWHTSLIMIATMIIPFIFNLWFRKLLNTFELIGGILHIVLFFVMIILLPTTGTRNSSEFVFKTLTWDQSGWNNQGVCWGLGLLTITFSVSGFDSILHMSDEVKKVHTRVPKSIIMACVFNSVMLFIFVIVLLFFMGPLEPLLTSSLPLLQVIYGATGSKTATNVIVAVIIIIVFLALFNMFASVSRLVWVFARDKGLPFHETFSHLHPTLNLPLNALLLIGGVVTLLSLIYIASATAFNALIALQSMGLYCSYLFPIFFMLLRRLRGPPPPYGPFNLGRWGIPTNVTALCYIIFVVIWMPFPQLLPVTKDNMNYAGPIFGAVVLLALLDWTFSGRKRFEMPIKRYE</sequence>
<feature type="transmembrane region" description="Helical" evidence="6">
    <location>
        <begin position="127"/>
        <end position="151"/>
    </location>
</feature>
<evidence type="ECO:0000313" key="8">
    <source>
        <dbReference type="Proteomes" id="UP000193144"/>
    </source>
</evidence>
<proteinExistence type="predicted"/>
<dbReference type="GO" id="GO:0016020">
    <property type="term" value="C:membrane"/>
    <property type="evidence" value="ECO:0007669"/>
    <property type="project" value="UniProtKB-SubCell"/>
</dbReference>
<dbReference type="EMBL" id="MCFA01000190">
    <property type="protein sequence ID" value="ORX99961.1"/>
    <property type="molecule type" value="Genomic_DNA"/>
</dbReference>
<reference evidence="7 8" key="1">
    <citation type="submission" date="2016-07" db="EMBL/GenBank/DDBJ databases">
        <title>Pervasive Adenine N6-methylation of Active Genes in Fungi.</title>
        <authorList>
            <consortium name="DOE Joint Genome Institute"/>
            <person name="Mondo S.J."/>
            <person name="Dannebaum R.O."/>
            <person name="Kuo R.C."/>
            <person name="Labutti K."/>
            <person name="Haridas S."/>
            <person name="Kuo A."/>
            <person name="Salamov A."/>
            <person name="Ahrendt S.R."/>
            <person name="Lipzen A."/>
            <person name="Sullivan W."/>
            <person name="Andreopoulos W.B."/>
            <person name="Clum A."/>
            <person name="Lindquist E."/>
            <person name="Daum C."/>
            <person name="Ramamoorthy G.K."/>
            <person name="Gryganskyi A."/>
            <person name="Culley D."/>
            <person name="Magnuson J.K."/>
            <person name="James T.Y."/>
            <person name="O'Malley M.A."/>
            <person name="Stajich J.E."/>
            <person name="Spatafora J.W."/>
            <person name="Visel A."/>
            <person name="Grigoriev I.V."/>
        </authorList>
    </citation>
    <scope>NUCLEOTIDE SEQUENCE [LARGE SCALE GENOMIC DNA]</scope>
    <source>
        <strain evidence="7 8">CBS 115471</strain>
    </source>
</reference>
<feature type="transmembrane region" description="Helical" evidence="6">
    <location>
        <begin position="171"/>
        <end position="191"/>
    </location>
</feature>
<evidence type="ECO:0000256" key="1">
    <source>
        <dbReference type="ARBA" id="ARBA00004141"/>
    </source>
</evidence>
<feature type="transmembrane region" description="Helical" evidence="6">
    <location>
        <begin position="409"/>
        <end position="431"/>
    </location>
</feature>
<feature type="transmembrane region" description="Helical" evidence="6">
    <location>
        <begin position="282"/>
        <end position="304"/>
    </location>
</feature>
<keyword evidence="2" id="KW-0813">Transport</keyword>
<feature type="transmembrane region" description="Helical" evidence="6">
    <location>
        <begin position="381"/>
        <end position="403"/>
    </location>
</feature>
<feature type="transmembrane region" description="Helical" evidence="6">
    <location>
        <begin position="52"/>
        <end position="75"/>
    </location>
</feature>